<evidence type="ECO:0000256" key="1">
    <source>
        <dbReference type="SAM" id="MobiDB-lite"/>
    </source>
</evidence>
<keyword evidence="3" id="KW-1185">Reference proteome</keyword>
<protein>
    <submittedName>
        <fullName evidence="2">Uncharacterized protein</fullName>
    </submittedName>
</protein>
<proteinExistence type="predicted"/>
<sequence>MNQPRMQHSEGKNEMGQEGEIENDNPISSFSQRLQNFRYQMKSHNRPRQQTLHSFVNKESQMVEDFSKVGRYTEKEKKSKESRYTITSRVQKSFRELYSDNPSSQKNPRKENIGKGTKSSSSFFGHVIPKKKPITSFKPSTGTGLEPGIRKKVDNTLLEPRVACLYAKSRKAIFPTIVGNQNSERGFMESELPQKVAPYLWTYPSRIQHNQVVDEHGYLKYYEHSDIDVKYWLHSNTHSLKGIKESYDLEKSGMYFGMLEFPTSEVSEESFDSSELLEPLADELETEDDKLNKAAIPSMLNSSNITRFFKSHKGRRIYPHFFKSDATSASIPLRQIHNDLISHGVHVDFRTLNDWLNERNIPYV</sequence>
<dbReference type="VEuPathDB" id="FungiDB:SOCG_01203"/>
<feature type="compositionally biased region" description="Polar residues" evidence="1">
    <location>
        <begin position="25"/>
        <end position="38"/>
    </location>
</feature>
<dbReference type="GO" id="GO:0000729">
    <property type="term" value="P:DNA double-strand break processing"/>
    <property type="evidence" value="ECO:0007669"/>
    <property type="project" value="EnsemblFungi"/>
</dbReference>
<dbReference type="AlphaFoldDB" id="S9PSM4"/>
<dbReference type="OrthoDB" id="5378930at2759"/>
<dbReference type="HOGENOM" id="CLU_790255_0_0_1"/>
<dbReference type="Proteomes" id="UP000016088">
    <property type="component" value="Unassembled WGS sequence"/>
</dbReference>
<name>S9PSM4_SCHOY</name>
<feature type="region of interest" description="Disordered" evidence="1">
    <location>
        <begin position="1"/>
        <end position="60"/>
    </location>
</feature>
<dbReference type="GO" id="GO:0007534">
    <property type="term" value="P:gene conversion at mating-type locus"/>
    <property type="evidence" value="ECO:0007669"/>
    <property type="project" value="EnsemblFungi"/>
</dbReference>
<dbReference type="RefSeq" id="XP_013019612.1">
    <property type="nucleotide sequence ID" value="XM_013164158.1"/>
</dbReference>
<dbReference type="EMBL" id="KE503208">
    <property type="protein sequence ID" value="EPX70982.1"/>
    <property type="molecule type" value="Genomic_DNA"/>
</dbReference>
<organism evidence="2 3">
    <name type="scientific">Schizosaccharomyces octosporus (strain yFS286)</name>
    <name type="common">Fission yeast</name>
    <name type="synonym">Octosporomyces octosporus</name>
    <dbReference type="NCBI Taxonomy" id="483514"/>
    <lineage>
        <taxon>Eukaryota</taxon>
        <taxon>Fungi</taxon>
        <taxon>Dikarya</taxon>
        <taxon>Ascomycota</taxon>
        <taxon>Taphrinomycotina</taxon>
        <taxon>Schizosaccharomycetes</taxon>
        <taxon>Schizosaccharomycetales</taxon>
        <taxon>Schizosaccharomycetaceae</taxon>
        <taxon>Schizosaccharomyces</taxon>
    </lineage>
</organism>
<accession>S9PSM4</accession>
<reference evidence="2 3" key="1">
    <citation type="journal article" date="2011" name="Science">
        <title>Comparative functional genomics of the fission yeasts.</title>
        <authorList>
            <person name="Rhind N."/>
            <person name="Chen Z."/>
            <person name="Yassour M."/>
            <person name="Thompson D.A."/>
            <person name="Haas B.J."/>
            <person name="Habib N."/>
            <person name="Wapinski I."/>
            <person name="Roy S."/>
            <person name="Lin M.F."/>
            <person name="Heiman D.I."/>
            <person name="Young S.K."/>
            <person name="Furuya K."/>
            <person name="Guo Y."/>
            <person name="Pidoux A."/>
            <person name="Chen H.M."/>
            <person name="Robbertse B."/>
            <person name="Goldberg J.M."/>
            <person name="Aoki K."/>
            <person name="Bayne E.H."/>
            <person name="Berlin A.M."/>
            <person name="Desjardins C.A."/>
            <person name="Dobbs E."/>
            <person name="Dukaj L."/>
            <person name="Fan L."/>
            <person name="FitzGerald M.G."/>
            <person name="French C."/>
            <person name="Gujja S."/>
            <person name="Hansen K."/>
            <person name="Keifenheim D."/>
            <person name="Levin J.Z."/>
            <person name="Mosher R.A."/>
            <person name="Mueller C.A."/>
            <person name="Pfiffner J."/>
            <person name="Priest M."/>
            <person name="Russ C."/>
            <person name="Smialowska A."/>
            <person name="Swoboda P."/>
            <person name="Sykes S.M."/>
            <person name="Vaughn M."/>
            <person name="Vengrova S."/>
            <person name="Yoder R."/>
            <person name="Zeng Q."/>
            <person name="Allshire R."/>
            <person name="Baulcombe D."/>
            <person name="Birren B.W."/>
            <person name="Brown W."/>
            <person name="Ekwall K."/>
            <person name="Kellis M."/>
            <person name="Leatherwood J."/>
            <person name="Levin H."/>
            <person name="Margalit H."/>
            <person name="Martienssen R."/>
            <person name="Nieduszynski C.A."/>
            <person name="Spatafora J.W."/>
            <person name="Friedman N."/>
            <person name="Dalgaard J.Z."/>
            <person name="Baumann P."/>
            <person name="Niki H."/>
            <person name="Regev A."/>
            <person name="Nusbaum C."/>
        </authorList>
    </citation>
    <scope>NUCLEOTIDE SEQUENCE [LARGE SCALE GENOMIC DNA]</scope>
    <source>
        <strain evidence="3">yFS286</strain>
    </source>
</reference>
<evidence type="ECO:0000313" key="2">
    <source>
        <dbReference type="EMBL" id="EPX70982.1"/>
    </source>
</evidence>
<dbReference type="GO" id="GO:0140656">
    <property type="term" value="F:endodeoxyribonuclease activator activity"/>
    <property type="evidence" value="ECO:0007669"/>
    <property type="project" value="EnsemblFungi"/>
</dbReference>
<feature type="compositionally biased region" description="Polar residues" evidence="1">
    <location>
        <begin position="48"/>
        <end position="60"/>
    </location>
</feature>
<dbReference type="OMA" id="PQKVAPY"/>
<feature type="region of interest" description="Disordered" evidence="1">
    <location>
        <begin position="93"/>
        <end position="125"/>
    </location>
</feature>
<dbReference type="GO" id="GO:0005634">
    <property type="term" value="C:nucleus"/>
    <property type="evidence" value="ECO:0007669"/>
    <property type="project" value="EnsemblFungi"/>
</dbReference>
<evidence type="ECO:0000313" key="3">
    <source>
        <dbReference type="Proteomes" id="UP000016088"/>
    </source>
</evidence>
<dbReference type="GeneID" id="25030185"/>
<gene>
    <name evidence="2" type="ORF">SOCG_01203</name>
</gene>
<dbReference type="GO" id="GO:0045002">
    <property type="term" value="P:double-strand break repair via single-strand annealing"/>
    <property type="evidence" value="ECO:0007669"/>
    <property type="project" value="EnsemblFungi"/>
</dbReference>